<dbReference type="InterPro" id="IPR015421">
    <property type="entry name" value="PyrdxlP-dep_Trfase_major"/>
</dbReference>
<dbReference type="InterPro" id="IPR050881">
    <property type="entry name" value="LL-DAP_aminotransferase"/>
</dbReference>
<dbReference type="RefSeq" id="WP_016390096.1">
    <property type="nucleotide sequence ID" value="NZ_KE646806.1"/>
</dbReference>
<evidence type="ECO:0000313" key="6">
    <source>
        <dbReference type="Proteomes" id="UP000015462"/>
    </source>
</evidence>
<evidence type="ECO:0000256" key="2">
    <source>
        <dbReference type="ARBA" id="ARBA00022576"/>
    </source>
</evidence>
<reference evidence="5 6" key="1">
    <citation type="journal article" date="2013" name="Genome Announc.">
        <title>Genome Sequence of the Pyrene- and Fluoranthene-Degrading Bacterium Cycloclasticus sp. Strain PY97M.</title>
        <authorList>
            <person name="Cui Z."/>
            <person name="Xu G."/>
            <person name="Li Q."/>
            <person name="Gao W."/>
            <person name="Zheng L."/>
        </authorList>
    </citation>
    <scope>NUCLEOTIDE SEQUENCE [LARGE SCALE GENOMIC DNA]</scope>
    <source>
        <strain evidence="5 6">PY97M</strain>
    </source>
</reference>
<evidence type="ECO:0000256" key="1">
    <source>
        <dbReference type="ARBA" id="ARBA00001933"/>
    </source>
</evidence>
<comment type="cofactor">
    <cofactor evidence="1">
        <name>pyridoxal 5'-phosphate</name>
        <dbReference type="ChEBI" id="CHEBI:597326"/>
    </cofactor>
</comment>
<dbReference type="PANTHER" id="PTHR42832:SF3">
    <property type="entry name" value="L-GLUTAMINE--4-(METHYLSULFANYL)-2-OXOBUTANOATE AMINOTRANSFERASE"/>
    <property type="match status" value="1"/>
</dbReference>
<dbReference type="CDD" id="cd00609">
    <property type="entry name" value="AAT_like"/>
    <property type="match status" value="1"/>
</dbReference>
<dbReference type="InterPro" id="IPR004839">
    <property type="entry name" value="Aminotransferase_I/II_large"/>
</dbReference>
<keyword evidence="3" id="KW-0808">Transferase</keyword>
<dbReference type="InterPro" id="IPR015422">
    <property type="entry name" value="PyrdxlP-dep_Trfase_small"/>
</dbReference>
<dbReference type="GO" id="GO:0009016">
    <property type="term" value="F:succinyldiaminopimelate transaminase activity"/>
    <property type="evidence" value="ECO:0007669"/>
    <property type="project" value="InterPro"/>
</dbReference>
<dbReference type="Gene3D" id="3.40.640.10">
    <property type="entry name" value="Type I PLP-dependent aspartate aminotransferase-like (Major domain)"/>
    <property type="match status" value="1"/>
</dbReference>
<organism evidence="5 6">
    <name type="scientific">Cycloclasticus pugetii</name>
    <dbReference type="NCBI Taxonomy" id="34068"/>
    <lineage>
        <taxon>Bacteria</taxon>
        <taxon>Pseudomonadati</taxon>
        <taxon>Pseudomonadota</taxon>
        <taxon>Gammaproteobacteria</taxon>
        <taxon>Thiotrichales</taxon>
        <taxon>Piscirickettsiaceae</taxon>
        <taxon>Cycloclasticus</taxon>
    </lineage>
</organism>
<dbReference type="GO" id="GO:0009089">
    <property type="term" value="P:lysine biosynthetic process via diaminopimelate"/>
    <property type="evidence" value="ECO:0007669"/>
    <property type="project" value="InterPro"/>
</dbReference>
<dbReference type="EMBL" id="ASHL01000002">
    <property type="protein sequence ID" value="EPD13771.1"/>
    <property type="molecule type" value="Genomic_DNA"/>
</dbReference>
<comment type="caution">
    <text evidence="5">The sequence shown here is derived from an EMBL/GenBank/DDBJ whole genome shotgun (WGS) entry which is preliminary data.</text>
</comment>
<accession>A0AB33Z3J6</accession>
<dbReference type="Proteomes" id="UP000015462">
    <property type="component" value="Unassembled WGS sequence"/>
</dbReference>
<dbReference type="GO" id="GO:0030170">
    <property type="term" value="F:pyridoxal phosphate binding"/>
    <property type="evidence" value="ECO:0007669"/>
    <property type="project" value="InterPro"/>
</dbReference>
<evidence type="ECO:0000313" key="5">
    <source>
        <dbReference type="EMBL" id="EPD13771.1"/>
    </source>
</evidence>
<dbReference type="Pfam" id="PF00155">
    <property type="entry name" value="Aminotran_1_2"/>
    <property type="match status" value="1"/>
</dbReference>
<dbReference type="SUPFAM" id="SSF53383">
    <property type="entry name" value="PLP-dependent transferases"/>
    <property type="match status" value="1"/>
</dbReference>
<dbReference type="PANTHER" id="PTHR42832">
    <property type="entry name" value="AMINO ACID AMINOTRANSFERASE"/>
    <property type="match status" value="1"/>
</dbReference>
<gene>
    <name evidence="5" type="ORF">L196_04521</name>
</gene>
<keyword evidence="6" id="KW-1185">Reference proteome</keyword>
<dbReference type="AlphaFoldDB" id="A0AB33Z3J6"/>
<sequence length="398" mass="44621">MNPDLASLQPYPFEKLAKLKHGITPPNQLEHIALSVGEPKHPTPQIITDALLKHLHTLGQYPTTKGLDELRQSIAAWLSQRFDINPNALDPNTHILPVSGTREALFSFAQCVVQRSDEAIVAMPNPFYQIYEGATLLAGAKPFFINCDQENNYLPDYDKVSTKTWKNCQLLYICNPGNPSGANHTEAQLRQLIELAHRYDFIIAADECYSEIYTTEHNKPLGLLEVSQNMGNTDFSRCVVFHSLSKRSNAPGLRSGFIAGDAKVLKSYFNYRTYHGCTMPTPTQHASIAAWGHEEHVNENRILYAQKFKDVLSIIDDSLDVKAPDAGFYLWAKTPISDIDFAQQLFEKQHITVLPGQFLARNTNDGNPGLNHIRMALVAPVGECLDAAYRIKQFIQTL</sequence>
<dbReference type="Gene3D" id="3.90.1150.10">
    <property type="entry name" value="Aspartate Aminotransferase, domain 1"/>
    <property type="match status" value="1"/>
</dbReference>
<evidence type="ECO:0000259" key="4">
    <source>
        <dbReference type="Pfam" id="PF00155"/>
    </source>
</evidence>
<evidence type="ECO:0000256" key="3">
    <source>
        <dbReference type="ARBA" id="ARBA00022679"/>
    </source>
</evidence>
<feature type="domain" description="Aminotransferase class I/classII large" evidence="4">
    <location>
        <begin position="32"/>
        <end position="358"/>
    </location>
</feature>
<dbReference type="InterPro" id="IPR019878">
    <property type="entry name" value="DapC_beta/gammaproteobac"/>
</dbReference>
<keyword evidence="2 5" id="KW-0032">Aminotransferase</keyword>
<protein>
    <submittedName>
        <fullName evidence="5">Classes I and II superfamily aminotransferase</fullName>
    </submittedName>
</protein>
<proteinExistence type="predicted"/>
<name>A0AB33Z3J6_9GAMM</name>
<dbReference type="NCBIfam" id="TIGR03538">
    <property type="entry name" value="DapC_gpp"/>
    <property type="match status" value="1"/>
</dbReference>
<dbReference type="InterPro" id="IPR015424">
    <property type="entry name" value="PyrdxlP-dep_Trfase"/>
</dbReference>